<evidence type="ECO:0000256" key="9">
    <source>
        <dbReference type="ARBA" id="ARBA00023014"/>
    </source>
</evidence>
<dbReference type="Pfam" id="PF00724">
    <property type="entry name" value="Oxidored_FMN"/>
    <property type="match status" value="1"/>
</dbReference>
<dbReference type="GO" id="GO:0010181">
    <property type="term" value="F:FMN binding"/>
    <property type="evidence" value="ECO:0007669"/>
    <property type="project" value="InterPro"/>
</dbReference>
<evidence type="ECO:0000256" key="3">
    <source>
        <dbReference type="ARBA" id="ARBA00011048"/>
    </source>
</evidence>
<evidence type="ECO:0000313" key="12">
    <source>
        <dbReference type="EMBL" id="KZL88975.1"/>
    </source>
</evidence>
<gene>
    <name evidence="12" type="ORF">CLMAG_56730</name>
</gene>
<dbReference type="Pfam" id="PF07992">
    <property type="entry name" value="Pyr_redox_2"/>
    <property type="match status" value="1"/>
</dbReference>
<dbReference type="GO" id="GO:0016491">
    <property type="term" value="F:oxidoreductase activity"/>
    <property type="evidence" value="ECO:0007669"/>
    <property type="project" value="UniProtKB-KW"/>
</dbReference>
<evidence type="ECO:0000256" key="8">
    <source>
        <dbReference type="ARBA" id="ARBA00023004"/>
    </source>
</evidence>
<dbReference type="EMBL" id="LWAE01000012">
    <property type="protein sequence ID" value="KZL88975.1"/>
    <property type="molecule type" value="Genomic_DNA"/>
</dbReference>
<keyword evidence="5" id="KW-0288">FMN</keyword>
<evidence type="ECO:0000256" key="2">
    <source>
        <dbReference type="ARBA" id="ARBA00001966"/>
    </source>
</evidence>
<comment type="caution">
    <text evidence="12">The sequence shown here is derived from an EMBL/GenBank/DDBJ whole genome shotgun (WGS) entry which is preliminary data.</text>
</comment>
<accession>A0A162QUA1</accession>
<dbReference type="InterPro" id="IPR036188">
    <property type="entry name" value="FAD/NAD-bd_sf"/>
</dbReference>
<dbReference type="InterPro" id="IPR013785">
    <property type="entry name" value="Aldolase_TIM"/>
</dbReference>
<comment type="cofactor">
    <cofactor evidence="1">
        <name>FMN</name>
        <dbReference type="ChEBI" id="CHEBI:58210"/>
    </cofactor>
</comment>
<dbReference type="GO" id="GO:0046872">
    <property type="term" value="F:metal ion binding"/>
    <property type="evidence" value="ECO:0007669"/>
    <property type="project" value="UniProtKB-KW"/>
</dbReference>
<keyword evidence="7 12" id="KW-0560">Oxidoreductase</keyword>
<name>A0A162QUA1_9CLOT</name>
<dbReference type="InterPro" id="IPR001155">
    <property type="entry name" value="OxRdtase_FMN_N"/>
</dbReference>
<dbReference type="SUPFAM" id="SSF51395">
    <property type="entry name" value="FMN-linked oxidoreductases"/>
    <property type="match status" value="1"/>
</dbReference>
<dbReference type="CDD" id="cd02803">
    <property type="entry name" value="OYE_like_FMN_family"/>
    <property type="match status" value="1"/>
</dbReference>
<feature type="domain" description="FAD/NAD(P)-binding" evidence="11">
    <location>
        <begin position="401"/>
        <end position="665"/>
    </location>
</feature>
<dbReference type="Gene3D" id="3.40.50.720">
    <property type="entry name" value="NAD(P)-binding Rossmann-like Domain"/>
    <property type="match status" value="1"/>
</dbReference>
<dbReference type="SUPFAM" id="SSF51905">
    <property type="entry name" value="FAD/NAD(P)-binding domain"/>
    <property type="match status" value="1"/>
</dbReference>
<dbReference type="AlphaFoldDB" id="A0A162QUA1"/>
<feature type="domain" description="NADH:flavin oxidoreductase/NADH oxidase N-terminal" evidence="10">
    <location>
        <begin position="8"/>
        <end position="354"/>
    </location>
</feature>
<evidence type="ECO:0000259" key="10">
    <source>
        <dbReference type="Pfam" id="PF00724"/>
    </source>
</evidence>
<protein>
    <submittedName>
        <fullName evidence="12">NADH oxidase</fullName>
        <ecNumber evidence="12">1.-.-.-</ecNumber>
    </submittedName>
</protein>
<evidence type="ECO:0000256" key="4">
    <source>
        <dbReference type="ARBA" id="ARBA00022630"/>
    </source>
</evidence>
<organism evidence="12 13">
    <name type="scientific">Clostridium magnum DSM 2767</name>
    <dbReference type="NCBI Taxonomy" id="1121326"/>
    <lineage>
        <taxon>Bacteria</taxon>
        <taxon>Bacillati</taxon>
        <taxon>Bacillota</taxon>
        <taxon>Clostridia</taxon>
        <taxon>Eubacteriales</taxon>
        <taxon>Clostridiaceae</taxon>
        <taxon>Clostridium</taxon>
    </lineage>
</organism>
<proteinExistence type="inferred from homology"/>
<dbReference type="InterPro" id="IPR023753">
    <property type="entry name" value="FAD/NAD-binding_dom"/>
</dbReference>
<keyword evidence="4" id="KW-0285">Flavoprotein</keyword>
<evidence type="ECO:0000256" key="1">
    <source>
        <dbReference type="ARBA" id="ARBA00001917"/>
    </source>
</evidence>
<dbReference type="InterPro" id="IPR051793">
    <property type="entry name" value="NADH:flavin_oxidoreductase"/>
</dbReference>
<dbReference type="EC" id="1.-.-.-" evidence="12"/>
<dbReference type="PRINTS" id="PR00368">
    <property type="entry name" value="FADPNR"/>
</dbReference>
<reference evidence="12 13" key="1">
    <citation type="submission" date="2016-04" db="EMBL/GenBank/DDBJ databases">
        <title>Genome sequence of Clostridium magnum DSM 2767.</title>
        <authorList>
            <person name="Poehlein A."/>
            <person name="Uhlig R."/>
            <person name="Fischer R."/>
            <person name="Bahl H."/>
            <person name="Daniel R."/>
        </authorList>
    </citation>
    <scope>NUCLEOTIDE SEQUENCE [LARGE SCALE GENOMIC DNA]</scope>
    <source>
        <strain evidence="12 13">DSM 2767</strain>
    </source>
</reference>
<evidence type="ECO:0000259" key="11">
    <source>
        <dbReference type="Pfam" id="PF07992"/>
    </source>
</evidence>
<dbReference type="PATRIC" id="fig|1121326.3.peg.5728"/>
<dbReference type="STRING" id="1121326.CLMAG_56730"/>
<dbReference type="Gene3D" id="3.50.50.60">
    <property type="entry name" value="FAD/NAD(P)-binding domain"/>
    <property type="match status" value="1"/>
</dbReference>
<keyword evidence="6" id="KW-0479">Metal-binding</keyword>
<keyword evidence="8" id="KW-0408">Iron</keyword>
<dbReference type="Gene3D" id="3.20.20.70">
    <property type="entry name" value="Aldolase class I"/>
    <property type="match status" value="1"/>
</dbReference>
<evidence type="ECO:0000313" key="13">
    <source>
        <dbReference type="Proteomes" id="UP000076603"/>
    </source>
</evidence>
<comment type="cofactor">
    <cofactor evidence="2">
        <name>[4Fe-4S] cluster</name>
        <dbReference type="ChEBI" id="CHEBI:49883"/>
    </cofactor>
</comment>
<dbReference type="Proteomes" id="UP000076603">
    <property type="component" value="Unassembled WGS sequence"/>
</dbReference>
<dbReference type="RefSeq" id="WP_066630185.1">
    <property type="nucleotide sequence ID" value="NZ_FQXL01000020.1"/>
</dbReference>
<dbReference type="PANTHER" id="PTHR42917:SF2">
    <property type="entry name" value="2,4-DIENOYL-COA REDUCTASE [(2E)-ENOYL-COA-PRODUCING]"/>
    <property type="match status" value="1"/>
</dbReference>
<evidence type="ECO:0000256" key="6">
    <source>
        <dbReference type="ARBA" id="ARBA00022723"/>
    </source>
</evidence>
<dbReference type="GO" id="GO:0051536">
    <property type="term" value="F:iron-sulfur cluster binding"/>
    <property type="evidence" value="ECO:0007669"/>
    <property type="project" value="UniProtKB-KW"/>
</dbReference>
<comment type="similarity">
    <text evidence="3">In the N-terminal section; belongs to the NADH:flavin oxidoreductase/NADH oxidase family.</text>
</comment>
<dbReference type="PANTHER" id="PTHR42917">
    <property type="entry name" value="2,4-DIENOYL-COA REDUCTASE"/>
    <property type="match status" value="1"/>
</dbReference>
<sequence>MRSKFTHVFSPIKIRGIDFKNRIVLAPPSPNLASTDGLVTPEFVDWFRMFARGGVCTLYVGNCSIDITECKDEAFQLDLSDDRCIFPLTLYADMGKQYGCHASFEINHNGENTAFETVGHPPYSSSPNISSSEATRAATLGRDPIPAIEMTHKKIAQTVEKYADAAARMKRAGMDICLVHGGHGNLISQFTSPLYNHRTDKYGGSTENRASFAIEVCDAIRRKVGEDFVIEFRISADEIAEEGMHFEETLELIGLLKDHIDILHVSAGLHSDFNMKYYRNWCQNYMMDRCFNVHFARDVKKAYPDLLVTTVGSITSIEYAEEIIANGWADFVAMCRPLMADPDMPRKYAENRPEDRRPCLRCDTCVKHLFIPKPIYCAVNPISGMTSELRDGVVPKVPVKKKVAVIGGGPAGIQAIQTLLDRGHDVTLYEKSSSLGGNVEGAAILPFKVDCQDYLKWLKHTAAQCEAAGAKILFNTDATQDILDTENYDAIIIAVGSDPIIPSSIPGIDKKHVHWAPDAEADKNLVGDKIVIVGAGAVGIEAAIEFHDEGKNVTIIEMEDPEKSFFKLMESSGTSAMEFQTILKDKGIPIKYFNRLKEICDDKVICDNLETGKTATYEADTVLLAMGMRSRTDKVEELRHCAPETNVYIVGDCQKVGTIGTAVNQAFQAALHI</sequence>
<dbReference type="OrthoDB" id="9772736at2"/>
<evidence type="ECO:0000256" key="7">
    <source>
        <dbReference type="ARBA" id="ARBA00023002"/>
    </source>
</evidence>
<keyword evidence="9" id="KW-0411">Iron-sulfur</keyword>
<keyword evidence="13" id="KW-1185">Reference proteome</keyword>
<dbReference type="PRINTS" id="PR00469">
    <property type="entry name" value="PNDRDTASEII"/>
</dbReference>
<evidence type="ECO:0000256" key="5">
    <source>
        <dbReference type="ARBA" id="ARBA00022643"/>
    </source>
</evidence>